<feature type="binding site" description="distal binding residue" evidence="7">
    <location>
        <position position="119"/>
    </location>
    <ligand>
        <name>heme</name>
        <dbReference type="ChEBI" id="CHEBI:30413"/>
    </ligand>
    <ligandPart>
        <name>Fe</name>
        <dbReference type="ChEBI" id="CHEBI:18248"/>
    </ligandPart>
</feature>
<evidence type="ECO:0000256" key="6">
    <source>
        <dbReference type="ARBA" id="ARBA00034496"/>
    </source>
</evidence>
<evidence type="ECO:0000313" key="8">
    <source>
        <dbReference type="EMBL" id="SHG30818.1"/>
    </source>
</evidence>
<protein>
    <submittedName>
        <fullName evidence="8">Hemoglobin</fullName>
    </submittedName>
</protein>
<dbReference type="PANTHER" id="PTHR47366:SF1">
    <property type="entry name" value="TWO-ON-TWO HEMOGLOBIN-3"/>
    <property type="match status" value="1"/>
</dbReference>
<evidence type="ECO:0000256" key="4">
    <source>
        <dbReference type="ARBA" id="ARBA00022723"/>
    </source>
</evidence>
<keyword evidence="3 7" id="KW-0349">Heme</keyword>
<evidence type="ECO:0000256" key="1">
    <source>
        <dbReference type="ARBA" id="ARBA00001971"/>
    </source>
</evidence>
<dbReference type="Pfam" id="PF01152">
    <property type="entry name" value="Bac_globin"/>
    <property type="match status" value="1"/>
</dbReference>
<evidence type="ECO:0000256" key="7">
    <source>
        <dbReference type="PIRSR" id="PIRSR601486-1"/>
    </source>
</evidence>
<dbReference type="FunFam" id="1.10.490.10:FF:000004">
    <property type="entry name" value="Group 2 hemoglobin yjbI"/>
    <property type="match status" value="1"/>
</dbReference>
<reference evidence="8 9" key="1">
    <citation type="submission" date="2016-11" db="EMBL/GenBank/DDBJ databases">
        <authorList>
            <person name="Jaros S."/>
            <person name="Januszkiewicz K."/>
            <person name="Wedrychowicz H."/>
        </authorList>
    </citation>
    <scope>NUCLEOTIDE SEQUENCE [LARGE SCALE GENOMIC DNA]</scope>
    <source>
        <strain evidence="8 9">IBRC-M 10683</strain>
    </source>
</reference>
<comment type="cofactor">
    <cofactor evidence="1">
        <name>heme</name>
        <dbReference type="ChEBI" id="CHEBI:30413"/>
    </cofactor>
</comment>
<evidence type="ECO:0000313" key="9">
    <source>
        <dbReference type="Proteomes" id="UP000183988"/>
    </source>
</evidence>
<dbReference type="InterPro" id="IPR009050">
    <property type="entry name" value="Globin-like_sf"/>
</dbReference>
<evidence type="ECO:0000256" key="3">
    <source>
        <dbReference type="ARBA" id="ARBA00022617"/>
    </source>
</evidence>
<evidence type="ECO:0000256" key="2">
    <source>
        <dbReference type="ARBA" id="ARBA00022448"/>
    </source>
</evidence>
<dbReference type="RefSeq" id="WP_072890847.1">
    <property type="nucleotide sequence ID" value="NZ_FQVW01000025.1"/>
</dbReference>
<name>A0A1M5IR56_9BACI</name>
<dbReference type="GO" id="GO:0020037">
    <property type="term" value="F:heme binding"/>
    <property type="evidence" value="ECO:0007669"/>
    <property type="project" value="InterPro"/>
</dbReference>
<dbReference type="InterPro" id="IPR012292">
    <property type="entry name" value="Globin/Proto"/>
</dbReference>
<comment type="similarity">
    <text evidence="6">Belongs to the truncated hemoglobin family. Group II subfamily.</text>
</comment>
<dbReference type="EMBL" id="FQVW01000025">
    <property type="protein sequence ID" value="SHG30818.1"/>
    <property type="molecule type" value="Genomic_DNA"/>
</dbReference>
<dbReference type="InterPro" id="IPR044203">
    <property type="entry name" value="GlbO/GLB3-like"/>
</dbReference>
<gene>
    <name evidence="8" type="ORF">SAMN05216225_102548</name>
</gene>
<sequence length="125" mass="14718">MNEPGTIYEAIGGEETIDRLVNAFYKRVGNHPKLIPIFPDDLTEVAKKQYMFLTQFFGGPKLYNEYRGHPMLRRRHLPFEITPERKDAWLECMDEALDEANIEEPYRTAIFERLTMTAHHMMNTP</sequence>
<keyword evidence="2" id="KW-0813">Transport</keyword>
<dbReference type="SUPFAM" id="SSF46458">
    <property type="entry name" value="Globin-like"/>
    <property type="match status" value="1"/>
</dbReference>
<evidence type="ECO:0000256" key="5">
    <source>
        <dbReference type="ARBA" id="ARBA00023004"/>
    </source>
</evidence>
<dbReference type="Proteomes" id="UP000183988">
    <property type="component" value="Unassembled WGS sequence"/>
</dbReference>
<dbReference type="AlphaFoldDB" id="A0A1M5IR56"/>
<dbReference type="OrthoDB" id="9790913at2"/>
<accession>A0A1M5IR56</accession>
<keyword evidence="5" id="KW-0408">Iron</keyword>
<dbReference type="Gene3D" id="1.10.490.10">
    <property type="entry name" value="Globins"/>
    <property type="match status" value="1"/>
</dbReference>
<dbReference type="InterPro" id="IPR001486">
    <property type="entry name" value="Hemoglobin_trunc"/>
</dbReference>
<dbReference type="GO" id="GO:0019825">
    <property type="term" value="F:oxygen binding"/>
    <property type="evidence" value="ECO:0007669"/>
    <property type="project" value="InterPro"/>
</dbReference>
<keyword evidence="4" id="KW-0479">Metal-binding</keyword>
<organism evidence="8 9">
    <name type="scientific">Ornithinibacillus halophilus</name>
    <dbReference type="NCBI Taxonomy" id="930117"/>
    <lineage>
        <taxon>Bacteria</taxon>
        <taxon>Bacillati</taxon>
        <taxon>Bacillota</taxon>
        <taxon>Bacilli</taxon>
        <taxon>Bacillales</taxon>
        <taxon>Bacillaceae</taxon>
        <taxon>Ornithinibacillus</taxon>
    </lineage>
</organism>
<dbReference type="GO" id="GO:0005344">
    <property type="term" value="F:oxygen carrier activity"/>
    <property type="evidence" value="ECO:0007669"/>
    <property type="project" value="InterPro"/>
</dbReference>
<dbReference type="GO" id="GO:0046872">
    <property type="term" value="F:metal ion binding"/>
    <property type="evidence" value="ECO:0007669"/>
    <property type="project" value="UniProtKB-KW"/>
</dbReference>
<dbReference type="STRING" id="930117.SAMN05216225_102548"/>
<proteinExistence type="inferred from homology"/>
<keyword evidence="9" id="KW-1185">Reference proteome</keyword>
<dbReference type="PANTHER" id="PTHR47366">
    <property type="entry name" value="TWO-ON-TWO HEMOGLOBIN-3"/>
    <property type="match status" value="1"/>
</dbReference>